<organism evidence="2 3">
    <name type="scientific">Flavobacterium lipolyticum</name>
    <dbReference type="NCBI Taxonomy" id="2893754"/>
    <lineage>
        <taxon>Bacteria</taxon>
        <taxon>Pseudomonadati</taxon>
        <taxon>Bacteroidota</taxon>
        <taxon>Flavobacteriia</taxon>
        <taxon>Flavobacteriales</taxon>
        <taxon>Flavobacteriaceae</taxon>
        <taxon>Flavobacterium</taxon>
    </lineage>
</organism>
<feature type="domain" description="Cyclic-phosphate processing Receiver" evidence="1">
    <location>
        <begin position="3"/>
        <end position="59"/>
    </location>
</feature>
<proteinExistence type="predicted"/>
<dbReference type="EMBL" id="JAJJMN010000001">
    <property type="protein sequence ID" value="MCC9019468.1"/>
    <property type="molecule type" value="Genomic_DNA"/>
</dbReference>
<dbReference type="Proteomes" id="UP001430700">
    <property type="component" value="Unassembled WGS sequence"/>
</dbReference>
<gene>
    <name evidence="2" type="ORF">LNQ34_16970</name>
</gene>
<accession>A0ABS8M3S4</accession>
<comment type="caution">
    <text evidence="2">The sequence shown here is derived from an EMBL/GenBank/DDBJ whole genome shotgun (WGS) entry which is preliminary data.</text>
</comment>
<sequence length="65" mass="7546">MTYKLFLDDIRNVNMVYKNLTNNDFVVVRNFNDFKNTVIEKGLPELISFDNDLGLDENNMVAEDG</sequence>
<keyword evidence="3" id="KW-1185">Reference proteome</keyword>
<name>A0ABS8M3S4_9FLAO</name>
<evidence type="ECO:0000313" key="2">
    <source>
        <dbReference type="EMBL" id="MCC9019468.1"/>
    </source>
</evidence>
<protein>
    <recommendedName>
        <fullName evidence="1">Cyclic-phosphate processing Receiver domain-containing protein</fullName>
    </recommendedName>
</protein>
<evidence type="ECO:0000313" key="3">
    <source>
        <dbReference type="Proteomes" id="UP001430700"/>
    </source>
</evidence>
<reference evidence="2" key="1">
    <citation type="submission" date="2021-11" db="EMBL/GenBank/DDBJ databases">
        <title>Description of novel Flavobacterium species.</title>
        <authorList>
            <person name="Saticioglu I.B."/>
            <person name="Ay H."/>
            <person name="Altun S."/>
            <person name="Duman M."/>
        </authorList>
    </citation>
    <scope>NUCLEOTIDE SEQUENCE</scope>
    <source>
        <strain evidence="2">F-126</strain>
    </source>
</reference>
<dbReference type="InterPro" id="IPR046909">
    <property type="entry name" value="cREC_REC"/>
</dbReference>
<dbReference type="Pfam" id="PF20274">
    <property type="entry name" value="cREC_REC"/>
    <property type="match status" value="1"/>
</dbReference>
<evidence type="ECO:0000259" key="1">
    <source>
        <dbReference type="Pfam" id="PF20274"/>
    </source>
</evidence>